<accession>A0A5C6EKX2</accession>
<evidence type="ECO:0000256" key="1">
    <source>
        <dbReference type="ARBA" id="ARBA00022553"/>
    </source>
</evidence>
<evidence type="ECO:0000256" key="3">
    <source>
        <dbReference type="PROSITE-ProRule" id="PRU00169"/>
    </source>
</evidence>
<dbReference type="RefSeq" id="WP_146535988.1">
    <property type="nucleotide sequence ID" value="NZ_SJPX01000004.1"/>
</dbReference>
<reference evidence="5 6" key="1">
    <citation type="submission" date="2019-02" db="EMBL/GenBank/DDBJ databases">
        <title>Deep-cultivation of Planctomycetes and their phenomic and genomic characterization uncovers novel biology.</title>
        <authorList>
            <person name="Wiegand S."/>
            <person name="Jogler M."/>
            <person name="Boedeker C."/>
            <person name="Pinto D."/>
            <person name="Vollmers J."/>
            <person name="Rivas-Marin E."/>
            <person name="Kohn T."/>
            <person name="Peeters S.H."/>
            <person name="Heuer A."/>
            <person name="Rast P."/>
            <person name="Oberbeckmann S."/>
            <person name="Bunk B."/>
            <person name="Jeske O."/>
            <person name="Meyerdierks A."/>
            <person name="Storesund J.E."/>
            <person name="Kallscheuer N."/>
            <person name="Luecker S."/>
            <person name="Lage O.M."/>
            <person name="Pohl T."/>
            <person name="Merkel B.J."/>
            <person name="Hornburger P."/>
            <person name="Mueller R.-W."/>
            <person name="Bruemmer F."/>
            <person name="Labrenz M."/>
            <person name="Spormann A.M."/>
            <person name="Op Den Camp H."/>
            <person name="Overmann J."/>
            <person name="Amann R."/>
            <person name="Jetten M.S.M."/>
            <person name="Mascher T."/>
            <person name="Medema M.H."/>
            <person name="Devos D.P."/>
            <person name="Kaster A.-K."/>
            <person name="Ovreas L."/>
            <person name="Rohde M."/>
            <person name="Galperin M.Y."/>
            <person name="Jogler C."/>
        </authorList>
    </citation>
    <scope>NUCLEOTIDE SEQUENCE [LARGE SCALE GENOMIC DNA]</scope>
    <source>
        <strain evidence="5 6">Poly59</strain>
    </source>
</reference>
<evidence type="ECO:0000256" key="2">
    <source>
        <dbReference type="ARBA" id="ARBA00023012"/>
    </source>
</evidence>
<organism evidence="5 6">
    <name type="scientific">Rubripirellula reticaptiva</name>
    <dbReference type="NCBI Taxonomy" id="2528013"/>
    <lineage>
        <taxon>Bacteria</taxon>
        <taxon>Pseudomonadati</taxon>
        <taxon>Planctomycetota</taxon>
        <taxon>Planctomycetia</taxon>
        <taxon>Pirellulales</taxon>
        <taxon>Pirellulaceae</taxon>
        <taxon>Rubripirellula</taxon>
    </lineage>
</organism>
<dbReference type="PANTHER" id="PTHR44591:SF14">
    <property type="entry name" value="PROTEIN PILG"/>
    <property type="match status" value="1"/>
</dbReference>
<name>A0A5C6EKX2_9BACT</name>
<feature type="domain" description="Response regulatory" evidence="4">
    <location>
        <begin position="7"/>
        <end position="124"/>
    </location>
</feature>
<dbReference type="InterPro" id="IPR050595">
    <property type="entry name" value="Bact_response_regulator"/>
</dbReference>
<dbReference type="PANTHER" id="PTHR44591">
    <property type="entry name" value="STRESS RESPONSE REGULATOR PROTEIN 1"/>
    <property type="match status" value="1"/>
</dbReference>
<evidence type="ECO:0000313" key="5">
    <source>
        <dbReference type="EMBL" id="TWU49792.1"/>
    </source>
</evidence>
<evidence type="ECO:0000313" key="6">
    <source>
        <dbReference type="Proteomes" id="UP000317977"/>
    </source>
</evidence>
<dbReference type="AlphaFoldDB" id="A0A5C6EKX2"/>
<keyword evidence="2" id="KW-0902">Two-component regulatory system</keyword>
<dbReference type="PROSITE" id="PS50110">
    <property type="entry name" value="RESPONSE_REGULATORY"/>
    <property type="match status" value="1"/>
</dbReference>
<keyword evidence="6" id="KW-1185">Reference proteome</keyword>
<gene>
    <name evidence="5" type="ORF">Poly59_44170</name>
</gene>
<comment type="caution">
    <text evidence="5">The sequence shown here is derived from an EMBL/GenBank/DDBJ whole genome shotgun (WGS) entry which is preliminary data.</text>
</comment>
<dbReference type="GO" id="GO:0000160">
    <property type="term" value="P:phosphorelay signal transduction system"/>
    <property type="evidence" value="ECO:0007669"/>
    <property type="project" value="UniProtKB-KW"/>
</dbReference>
<dbReference type="SUPFAM" id="SSF52172">
    <property type="entry name" value="CheY-like"/>
    <property type="match status" value="1"/>
</dbReference>
<protein>
    <recommendedName>
        <fullName evidence="4">Response regulatory domain-containing protein</fullName>
    </recommendedName>
</protein>
<sequence length="149" mass="16014">MTTTVPTVLIAEDDPVFRRVLGFTISRSGNNVEMASNGLAAYERLCQGGIDFLVTDHQMPVCSGLELLDRIRANPAIEQVPTILCTAKGFELDSQLLQQRFGLVSIMHKPFSPRLLIELITRSLGAAAEQVASVGGSSTLASARSVIDV</sequence>
<dbReference type="InterPro" id="IPR011006">
    <property type="entry name" value="CheY-like_superfamily"/>
</dbReference>
<dbReference type="InterPro" id="IPR001789">
    <property type="entry name" value="Sig_transdc_resp-reg_receiver"/>
</dbReference>
<dbReference type="OrthoDB" id="272828at2"/>
<dbReference type="EMBL" id="SJPX01000004">
    <property type="protein sequence ID" value="TWU49792.1"/>
    <property type="molecule type" value="Genomic_DNA"/>
</dbReference>
<dbReference type="Gene3D" id="3.40.50.2300">
    <property type="match status" value="1"/>
</dbReference>
<proteinExistence type="predicted"/>
<evidence type="ECO:0000259" key="4">
    <source>
        <dbReference type="PROSITE" id="PS50110"/>
    </source>
</evidence>
<dbReference type="Proteomes" id="UP000317977">
    <property type="component" value="Unassembled WGS sequence"/>
</dbReference>
<feature type="modified residue" description="4-aspartylphosphate" evidence="3">
    <location>
        <position position="56"/>
    </location>
</feature>
<keyword evidence="1 3" id="KW-0597">Phosphoprotein</keyword>
<dbReference type="Pfam" id="PF00072">
    <property type="entry name" value="Response_reg"/>
    <property type="match status" value="1"/>
</dbReference>
<dbReference type="SMART" id="SM00448">
    <property type="entry name" value="REC"/>
    <property type="match status" value="1"/>
</dbReference>